<dbReference type="EMBL" id="LAZR01026668">
    <property type="protein sequence ID" value="KKL68008.1"/>
    <property type="molecule type" value="Genomic_DNA"/>
</dbReference>
<reference evidence="1" key="1">
    <citation type="journal article" date="2015" name="Nature">
        <title>Complex archaea that bridge the gap between prokaryotes and eukaryotes.</title>
        <authorList>
            <person name="Spang A."/>
            <person name="Saw J.H."/>
            <person name="Jorgensen S.L."/>
            <person name="Zaremba-Niedzwiedzka K."/>
            <person name="Martijn J."/>
            <person name="Lind A.E."/>
            <person name="van Eijk R."/>
            <person name="Schleper C."/>
            <person name="Guy L."/>
            <person name="Ettema T.J."/>
        </authorList>
    </citation>
    <scope>NUCLEOTIDE SEQUENCE</scope>
</reference>
<sequence length="115" mass="12942">MVLTKFINFRQRVAALKGVILAEQSPLEGKIEQVTIHFPDGTNSLVKIRMFVEGQQIMPFKDFIALNNATPSYDIDEEIEINGDIELEIQNTDSQNSHTISVVLTILGEIQKQVN</sequence>
<protein>
    <submittedName>
        <fullName evidence="1">Uncharacterized protein</fullName>
    </submittedName>
</protein>
<proteinExistence type="predicted"/>
<dbReference type="AlphaFoldDB" id="A0A0F9E1X6"/>
<name>A0A0F9E1X6_9ZZZZ</name>
<evidence type="ECO:0000313" key="1">
    <source>
        <dbReference type="EMBL" id="KKL68008.1"/>
    </source>
</evidence>
<gene>
    <name evidence="1" type="ORF">LCGC14_2129260</name>
</gene>
<comment type="caution">
    <text evidence="1">The sequence shown here is derived from an EMBL/GenBank/DDBJ whole genome shotgun (WGS) entry which is preliminary data.</text>
</comment>
<accession>A0A0F9E1X6</accession>
<organism evidence="1">
    <name type="scientific">marine sediment metagenome</name>
    <dbReference type="NCBI Taxonomy" id="412755"/>
    <lineage>
        <taxon>unclassified sequences</taxon>
        <taxon>metagenomes</taxon>
        <taxon>ecological metagenomes</taxon>
    </lineage>
</organism>